<proteinExistence type="predicted"/>
<organism evidence="1">
    <name type="scientific">marine sediment metagenome</name>
    <dbReference type="NCBI Taxonomy" id="412755"/>
    <lineage>
        <taxon>unclassified sequences</taxon>
        <taxon>metagenomes</taxon>
        <taxon>ecological metagenomes</taxon>
    </lineage>
</organism>
<evidence type="ECO:0000313" key="1">
    <source>
        <dbReference type="EMBL" id="KKM77371.1"/>
    </source>
</evidence>
<accession>A0A0F9KRF7</accession>
<dbReference type="EMBL" id="LAZR01008654">
    <property type="protein sequence ID" value="KKM77371.1"/>
    <property type="molecule type" value="Genomic_DNA"/>
</dbReference>
<name>A0A0F9KRF7_9ZZZZ</name>
<dbReference type="AlphaFoldDB" id="A0A0F9KRF7"/>
<gene>
    <name evidence="1" type="ORF">LCGC14_1370740</name>
</gene>
<protein>
    <submittedName>
        <fullName evidence="1">Uncharacterized protein</fullName>
    </submittedName>
</protein>
<sequence>MAITTVDVATPSGLQLYTNTDLDEVKAGISSASTIVHSIDIDNPNGAEVFLRLWNVAVGSVTVGTTPTQTVIMVPASTRLVIPIPGGWIYGTALTAAVTLLAIENDATDPGASVVTLKLLFV</sequence>
<reference evidence="1" key="1">
    <citation type="journal article" date="2015" name="Nature">
        <title>Complex archaea that bridge the gap between prokaryotes and eukaryotes.</title>
        <authorList>
            <person name="Spang A."/>
            <person name="Saw J.H."/>
            <person name="Jorgensen S.L."/>
            <person name="Zaremba-Niedzwiedzka K."/>
            <person name="Martijn J."/>
            <person name="Lind A.E."/>
            <person name="van Eijk R."/>
            <person name="Schleper C."/>
            <person name="Guy L."/>
            <person name="Ettema T.J."/>
        </authorList>
    </citation>
    <scope>NUCLEOTIDE SEQUENCE</scope>
</reference>
<comment type="caution">
    <text evidence="1">The sequence shown here is derived from an EMBL/GenBank/DDBJ whole genome shotgun (WGS) entry which is preliminary data.</text>
</comment>